<keyword evidence="3" id="KW-1185">Reference proteome</keyword>
<dbReference type="AlphaFoldDB" id="A0A931NHG0"/>
<evidence type="ECO:0000313" key="2">
    <source>
        <dbReference type="EMBL" id="MBH9578191.1"/>
    </source>
</evidence>
<feature type="chain" id="PRO_5037910310" evidence="1">
    <location>
        <begin position="24"/>
        <end position="367"/>
    </location>
</feature>
<gene>
    <name evidence="2" type="ORF">I7X39_14980</name>
</gene>
<reference evidence="2" key="1">
    <citation type="submission" date="2020-12" db="EMBL/GenBank/DDBJ databases">
        <title>The genome sequence of Inhella sp. 1Y17.</title>
        <authorList>
            <person name="Liu Y."/>
        </authorList>
    </citation>
    <scope>NUCLEOTIDE SEQUENCE</scope>
    <source>
        <strain evidence="2">1Y17</strain>
    </source>
</reference>
<feature type="signal peptide" evidence="1">
    <location>
        <begin position="1"/>
        <end position="23"/>
    </location>
</feature>
<protein>
    <submittedName>
        <fullName evidence="2">DUF3570 domain-containing protein</fullName>
    </submittedName>
</protein>
<sequence>MAATSRLLAAALCLPGLAEPTLADGAPDQGQVALKVLDYLDYQPGRERVRIRAPSVQLMLPLSSRWALGATAIHDAISGASPAFHTRAISQLKDERNAADLTLTHYFDDASLGLTTAWSNEADYRSRGLALSGSWSTEDRNRTWTAGLGASRDRINPVTGLVVDEKKQVLDWTLGVTQVLNPRQLLQLTLGHNRARGYLNDPYKVSDERPRSRHATRLLLRLHQHLEDGGQTLRWSLRHYQDSYGVRAQTAGLEFVQPLPWGLSLTPSLRLHNQRKARFYVEVDPEAAPFATQPPEDWLQFSLDQRLSSFGARTLGLKLAWQPTPDWTADIKLEHYAQRGDWYLGSGSTGLAPFAARSWQLGLSRSL</sequence>
<keyword evidence="1" id="KW-0732">Signal</keyword>
<name>A0A931NHG0_9BURK</name>
<proteinExistence type="predicted"/>
<evidence type="ECO:0000256" key="1">
    <source>
        <dbReference type="SAM" id="SignalP"/>
    </source>
</evidence>
<dbReference type="SUPFAM" id="SSF56935">
    <property type="entry name" value="Porins"/>
    <property type="match status" value="1"/>
</dbReference>
<dbReference type="Proteomes" id="UP000613266">
    <property type="component" value="Unassembled WGS sequence"/>
</dbReference>
<organism evidence="2 3">
    <name type="scientific">Inhella proteolytica</name>
    <dbReference type="NCBI Taxonomy" id="2795029"/>
    <lineage>
        <taxon>Bacteria</taxon>
        <taxon>Pseudomonadati</taxon>
        <taxon>Pseudomonadota</taxon>
        <taxon>Betaproteobacteria</taxon>
        <taxon>Burkholderiales</taxon>
        <taxon>Sphaerotilaceae</taxon>
        <taxon>Inhella</taxon>
    </lineage>
</organism>
<evidence type="ECO:0000313" key="3">
    <source>
        <dbReference type="Proteomes" id="UP000613266"/>
    </source>
</evidence>
<dbReference type="InterPro" id="IPR021953">
    <property type="entry name" value="DUF3570"/>
</dbReference>
<accession>A0A931NHG0</accession>
<dbReference type="RefSeq" id="WP_198111960.1">
    <property type="nucleotide sequence ID" value="NZ_JAEDAK010000010.1"/>
</dbReference>
<comment type="caution">
    <text evidence="2">The sequence shown here is derived from an EMBL/GenBank/DDBJ whole genome shotgun (WGS) entry which is preliminary data.</text>
</comment>
<dbReference type="EMBL" id="JAEDAK010000010">
    <property type="protein sequence ID" value="MBH9578191.1"/>
    <property type="molecule type" value="Genomic_DNA"/>
</dbReference>
<dbReference type="Pfam" id="PF12094">
    <property type="entry name" value="DUF3570"/>
    <property type="match status" value="2"/>
</dbReference>